<gene>
    <name evidence="1" type="ORF">SAMN03080617_03985</name>
</gene>
<name>A0A1G5ZK20_9BACT</name>
<accession>A0A1G5ZK20</accession>
<sequence>MKGFKKPIQQYWNLGLNFLTGQNIDPKGAVGGFAPECFRP</sequence>
<evidence type="ECO:0000313" key="2">
    <source>
        <dbReference type="Proteomes" id="UP000198756"/>
    </source>
</evidence>
<organism evidence="1 2">
    <name type="scientific">Algoriphagus alkaliphilus</name>
    <dbReference type="NCBI Taxonomy" id="279824"/>
    <lineage>
        <taxon>Bacteria</taxon>
        <taxon>Pseudomonadati</taxon>
        <taxon>Bacteroidota</taxon>
        <taxon>Cytophagia</taxon>
        <taxon>Cytophagales</taxon>
        <taxon>Cyclobacteriaceae</taxon>
        <taxon>Algoriphagus</taxon>
    </lineage>
</organism>
<dbReference type="EMBL" id="FMXE01000041">
    <property type="protein sequence ID" value="SDA94910.1"/>
    <property type="molecule type" value="Genomic_DNA"/>
</dbReference>
<evidence type="ECO:0000313" key="1">
    <source>
        <dbReference type="EMBL" id="SDA94910.1"/>
    </source>
</evidence>
<dbReference type="STRING" id="279824.SAMN03080617_03985"/>
<keyword evidence="2" id="KW-1185">Reference proteome</keyword>
<proteinExistence type="predicted"/>
<dbReference type="Proteomes" id="UP000198756">
    <property type="component" value="Unassembled WGS sequence"/>
</dbReference>
<protein>
    <submittedName>
        <fullName evidence="1">Uncharacterized protein</fullName>
    </submittedName>
</protein>
<reference evidence="2" key="1">
    <citation type="submission" date="2016-10" db="EMBL/GenBank/DDBJ databases">
        <authorList>
            <person name="Varghese N."/>
            <person name="Submissions S."/>
        </authorList>
    </citation>
    <scope>NUCLEOTIDE SEQUENCE [LARGE SCALE GENOMIC DNA]</scope>
    <source>
        <strain evidence="2">DSM 22703</strain>
    </source>
</reference>
<dbReference type="AlphaFoldDB" id="A0A1G5ZK20"/>